<reference evidence="2" key="1">
    <citation type="submission" date="2022-11" db="UniProtKB">
        <authorList>
            <consortium name="WormBaseParasite"/>
        </authorList>
    </citation>
    <scope>IDENTIFICATION</scope>
</reference>
<protein>
    <submittedName>
        <fullName evidence="2">Uncharacterized protein</fullName>
    </submittedName>
</protein>
<evidence type="ECO:0000313" key="1">
    <source>
        <dbReference type="Proteomes" id="UP000887564"/>
    </source>
</evidence>
<evidence type="ECO:0000313" key="2">
    <source>
        <dbReference type="WBParaSite" id="PEQ_0000777401-mRNA-1"/>
    </source>
</evidence>
<organism evidence="1 2">
    <name type="scientific">Parascaris equorum</name>
    <name type="common">Equine roundworm</name>
    <dbReference type="NCBI Taxonomy" id="6256"/>
    <lineage>
        <taxon>Eukaryota</taxon>
        <taxon>Metazoa</taxon>
        <taxon>Ecdysozoa</taxon>
        <taxon>Nematoda</taxon>
        <taxon>Chromadorea</taxon>
        <taxon>Rhabditida</taxon>
        <taxon>Spirurina</taxon>
        <taxon>Ascaridomorpha</taxon>
        <taxon>Ascaridoidea</taxon>
        <taxon>Ascarididae</taxon>
        <taxon>Parascaris</taxon>
    </lineage>
</organism>
<dbReference type="WBParaSite" id="PEQ_0000777401-mRNA-1">
    <property type="protein sequence ID" value="PEQ_0000777401-mRNA-1"/>
    <property type="gene ID" value="PEQ_0000777401"/>
</dbReference>
<name>A0A914RMP4_PAREQ</name>
<keyword evidence="1" id="KW-1185">Reference proteome</keyword>
<accession>A0A914RMP4</accession>
<sequence>MVEALHQMEIGVQLVIRLSGQISTRIIRRVVPMQHRRVAMRRCQNG</sequence>
<dbReference type="AlphaFoldDB" id="A0A914RMP4"/>
<dbReference type="Proteomes" id="UP000887564">
    <property type="component" value="Unplaced"/>
</dbReference>
<proteinExistence type="predicted"/>